<dbReference type="eggNOG" id="arCOG15057">
    <property type="taxonomic scope" value="Archaea"/>
</dbReference>
<evidence type="ECO:0000256" key="1">
    <source>
        <dbReference type="SAM" id="Phobius"/>
    </source>
</evidence>
<keyword evidence="3" id="KW-1185">Reference proteome</keyword>
<gene>
    <name evidence="2" type="ordered locus">Huta_0876</name>
</gene>
<dbReference type="GeneID" id="8383149"/>
<reference evidence="2 3" key="1">
    <citation type="journal article" date="2009" name="Stand. Genomic Sci.">
        <title>Complete genome sequence of Halorhabdus utahensis type strain (AX-2).</title>
        <authorList>
            <person name="Anderson I."/>
            <person name="Tindall B.J."/>
            <person name="Pomrenke H."/>
            <person name="Goker M."/>
            <person name="Lapidus A."/>
            <person name="Nolan M."/>
            <person name="Copeland A."/>
            <person name="Glavina Del Rio T."/>
            <person name="Chen F."/>
            <person name="Tice H."/>
            <person name="Cheng J.F."/>
            <person name="Lucas S."/>
            <person name="Chertkov O."/>
            <person name="Bruce D."/>
            <person name="Brettin T."/>
            <person name="Detter J.C."/>
            <person name="Han C."/>
            <person name="Goodwin L."/>
            <person name="Land M."/>
            <person name="Hauser L."/>
            <person name="Chang Y.J."/>
            <person name="Jeffries C.D."/>
            <person name="Pitluck S."/>
            <person name="Pati A."/>
            <person name="Mavromatis K."/>
            <person name="Ivanova N."/>
            <person name="Ovchinnikova G."/>
            <person name="Chen A."/>
            <person name="Palaniappan K."/>
            <person name="Chain P."/>
            <person name="Rohde M."/>
            <person name="Bristow J."/>
            <person name="Eisen J.A."/>
            <person name="Markowitz V."/>
            <person name="Hugenholtz P."/>
            <person name="Kyrpides N.C."/>
            <person name="Klenk H.P."/>
        </authorList>
    </citation>
    <scope>NUCLEOTIDE SEQUENCE [LARGE SCALE GENOMIC DNA]</scope>
    <source>
        <strain evidence="3">DSM 12940 / JCM 11049 / AX-2</strain>
    </source>
</reference>
<dbReference type="HOGENOM" id="CLU_2353161_0_0_2"/>
<feature type="transmembrane region" description="Helical" evidence="1">
    <location>
        <begin position="75"/>
        <end position="95"/>
    </location>
</feature>
<dbReference type="RefSeq" id="WP_015788636.1">
    <property type="nucleotide sequence ID" value="NC_013158.1"/>
</dbReference>
<organism evidence="2 3">
    <name type="scientific">Halorhabdus utahensis (strain DSM 12940 / JCM 11049 / AX-2)</name>
    <dbReference type="NCBI Taxonomy" id="519442"/>
    <lineage>
        <taxon>Archaea</taxon>
        <taxon>Methanobacteriati</taxon>
        <taxon>Methanobacteriota</taxon>
        <taxon>Stenosarchaea group</taxon>
        <taxon>Halobacteria</taxon>
        <taxon>Halobacteriales</taxon>
        <taxon>Haloarculaceae</taxon>
        <taxon>Halorhabdus</taxon>
    </lineage>
</organism>
<protein>
    <submittedName>
        <fullName evidence="2">Uncharacterized protein</fullName>
    </submittedName>
</protein>
<feature type="transmembrane region" description="Helical" evidence="1">
    <location>
        <begin position="32"/>
        <end position="54"/>
    </location>
</feature>
<feature type="transmembrane region" description="Helical" evidence="1">
    <location>
        <begin position="7"/>
        <end position="26"/>
    </location>
</feature>
<keyword evidence="1" id="KW-0472">Membrane</keyword>
<keyword evidence="1" id="KW-1133">Transmembrane helix</keyword>
<dbReference type="AlphaFoldDB" id="C7NUG2"/>
<dbReference type="Proteomes" id="UP000002071">
    <property type="component" value="Chromosome"/>
</dbReference>
<name>C7NUG2_HALUD</name>
<dbReference type="KEGG" id="hut:Huta_0876"/>
<evidence type="ECO:0000313" key="3">
    <source>
        <dbReference type="Proteomes" id="UP000002071"/>
    </source>
</evidence>
<sequence>MNDKQRLIVGFSGIALGNTLLALGSWLRADSIILTAGQIVVALSMAIVAAGYLFDFSQYEPPNDNRMWELFPTTVILLGIIISAMGAVLVIVALIN</sequence>
<dbReference type="STRING" id="519442.Huta_0876"/>
<proteinExistence type="predicted"/>
<keyword evidence="1" id="KW-0812">Transmembrane</keyword>
<dbReference type="EMBL" id="CP001687">
    <property type="protein sequence ID" value="ACV11059.1"/>
    <property type="molecule type" value="Genomic_DNA"/>
</dbReference>
<evidence type="ECO:0000313" key="2">
    <source>
        <dbReference type="EMBL" id="ACV11059.1"/>
    </source>
</evidence>
<accession>C7NUG2</accession>
<dbReference type="OrthoDB" id="373125at2157"/>